<comment type="caution">
    <text evidence="2">The sequence shown here is derived from an EMBL/GenBank/DDBJ whole genome shotgun (WGS) entry which is preliminary data.</text>
</comment>
<evidence type="ECO:0000313" key="3">
    <source>
        <dbReference type="Proteomes" id="UP000321769"/>
    </source>
</evidence>
<sequence>MVDRNTVSARRPAPSDPELLGLFCQLVEEYDRLGAAFPISVTSFELTPENYLDDTERWHRVVRAMALRKFVLGHQDHVRADKVLSALRNCLRDPADAVVLERWSDDFRSIGAKVQIDEGADARSSLTEVLEDLIYGSYLHGDLDRWKRTTSRWQASVDLALWMFSEDAEYYIRRLRTVVLVAAREGRLTDEATASVQREATSRPLTDRTQRG</sequence>
<evidence type="ECO:0000256" key="1">
    <source>
        <dbReference type="SAM" id="MobiDB-lite"/>
    </source>
</evidence>
<protein>
    <submittedName>
        <fullName evidence="2">Uncharacterized protein</fullName>
    </submittedName>
</protein>
<name>A0A512HRS1_9ACTN</name>
<reference evidence="2 3" key="1">
    <citation type="submission" date="2019-07" db="EMBL/GenBank/DDBJ databases">
        <title>Whole genome shotgun sequence of Aeromicrobium flavum NBRC 107625.</title>
        <authorList>
            <person name="Hosoyama A."/>
            <person name="Uohara A."/>
            <person name="Ohji S."/>
            <person name="Ichikawa N."/>
        </authorList>
    </citation>
    <scope>NUCLEOTIDE SEQUENCE [LARGE SCALE GENOMIC DNA]</scope>
    <source>
        <strain evidence="2 3">NBRC 107625</strain>
    </source>
</reference>
<gene>
    <name evidence="2" type="ORF">AFL01nite_04800</name>
</gene>
<organism evidence="2 3">
    <name type="scientific">Aeromicrobium flavum</name>
    <dbReference type="NCBI Taxonomy" id="416568"/>
    <lineage>
        <taxon>Bacteria</taxon>
        <taxon>Bacillati</taxon>
        <taxon>Actinomycetota</taxon>
        <taxon>Actinomycetes</taxon>
        <taxon>Propionibacteriales</taxon>
        <taxon>Nocardioidaceae</taxon>
        <taxon>Aeromicrobium</taxon>
    </lineage>
</organism>
<feature type="region of interest" description="Disordered" evidence="1">
    <location>
        <begin position="192"/>
        <end position="212"/>
    </location>
</feature>
<dbReference type="EMBL" id="BJZQ01000001">
    <property type="protein sequence ID" value="GEO88153.1"/>
    <property type="molecule type" value="Genomic_DNA"/>
</dbReference>
<keyword evidence="3" id="KW-1185">Reference proteome</keyword>
<dbReference type="Proteomes" id="UP000321769">
    <property type="component" value="Unassembled WGS sequence"/>
</dbReference>
<dbReference type="OrthoDB" id="4931488at2"/>
<proteinExistence type="predicted"/>
<dbReference type="AlphaFoldDB" id="A0A512HRS1"/>
<dbReference type="RefSeq" id="WP_146825477.1">
    <property type="nucleotide sequence ID" value="NZ_BAAAYQ010000001.1"/>
</dbReference>
<accession>A0A512HRS1</accession>
<evidence type="ECO:0000313" key="2">
    <source>
        <dbReference type="EMBL" id="GEO88153.1"/>
    </source>
</evidence>